<sequence length="333" mass="36829">MSRHQGDWAQTTARVLSHVLMVSRVAERTITAQDQAAIDKVWAHVGVRRDEYDDSGQWKKVAPVRREGVRQRLVDGYRDAFRASDPKRLGRSDAPRTAFLPGGRASRAGQARREFKRAHLLDWGNRLLAAEAANVAPPPPPPPPPAAEEAAASVASESSDEDSTDPDTISPTIASLPEDTRATVVAIMERAAAEGYELSDWDELLRYARNRYVEAAVDPDRYVEAADELGAVNAARDRIIAKAAPSESVSRSRSGRDGASVMSDSSLFSRLLELSLDSEREALRHLHSDLLGDRVRVHTIPGLKMKKKKKKVKKAIAKELNRWGKKIEKAFKM</sequence>
<feature type="region of interest" description="Disordered" evidence="1">
    <location>
        <begin position="85"/>
        <end position="111"/>
    </location>
</feature>
<feature type="compositionally biased region" description="Low complexity" evidence="1">
    <location>
        <begin position="147"/>
        <end position="157"/>
    </location>
</feature>
<comment type="caution">
    <text evidence="2">The sequence shown here is derived from an EMBL/GenBank/DDBJ whole genome shotgun (WGS) entry which is preliminary data.</text>
</comment>
<feature type="region of interest" description="Disordered" evidence="1">
    <location>
        <begin position="133"/>
        <end position="175"/>
    </location>
</feature>
<protein>
    <submittedName>
        <fullName evidence="2">Uncharacterized protein</fullName>
    </submittedName>
</protein>
<dbReference type="Proteomes" id="UP000789595">
    <property type="component" value="Unassembled WGS sequence"/>
</dbReference>
<proteinExistence type="predicted"/>
<evidence type="ECO:0000313" key="2">
    <source>
        <dbReference type="EMBL" id="CAH0380211.1"/>
    </source>
</evidence>
<feature type="compositionally biased region" description="Basic and acidic residues" evidence="1">
    <location>
        <begin position="85"/>
        <end position="94"/>
    </location>
</feature>
<name>A0A8J2WTH1_9STRA</name>
<keyword evidence="3" id="KW-1185">Reference proteome</keyword>
<feature type="compositionally biased region" description="Pro residues" evidence="1">
    <location>
        <begin position="136"/>
        <end position="146"/>
    </location>
</feature>
<organism evidence="2 3">
    <name type="scientific">Pelagomonas calceolata</name>
    <dbReference type="NCBI Taxonomy" id="35677"/>
    <lineage>
        <taxon>Eukaryota</taxon>
        <taxon>Sar</taxon>
        <taxon>Stramenopiles</taxon>
        <taxon>Ochrophyta</taxon>
        <taxon>Pelagophyceae</taxon>
        <taxon>Pelagomonadales</taxon>
        <taxon>Pelagomonadaceae</taxon>
        <taxon>Pelagomonas</taxon>
    </lineage>
</organism>
<reference evidence="2" key="1">
    <citation type="submission" date="2021-11" db="EMBL/GenBank/DDBJ databases">
        <authorList>
            <consortium name="Genoscope - CEA"/>
            <person name="William W."/>
        </authorList>
    </citation>
    <scope>NUCLEOTIDE SEQUENCE</scope>
</reference>
<dbReference type="EMBL" id="CAKKNE010000006">
    <property type="protein sequence ID" value="CAH0380211.1"/>
    <property type="molecule type" value="Genomic_DNA"/>
</dbReference>
<evidence type="ECO:0000256" key="1">
    <source>
        <dbReference type="SAM" id="MobiDB-lite"/>
    </source>
</evidence>
<accession>A0A8J2WTH1</accession>
<dbReference type="AlphaFoldDB" id="A0A8J2WTH1"/>
<gene>
    <name evidence="2" type="ORF">PECAL_6P18540</name>
</gene>
<evidence type="ECO:0000313" key="3">
    <source>
        <dbReference type="Proteomes" id="UP000789595"/>
    </source>
</evidence>